<evidence type="ECO:0000256" key="3">
    <source>
        <dbReference type="ARBA" id="ARBA00023122"/>
    </source>
</evidence>
<dbReference type="InterPro" id="IPR035474">
    <property type="entry name" value="SIS_Kpsf"/>
</dbReference>
<evidence type="ECO:0000256" key="4">
    <source>
        <dbReference type="PIRNR" id="PIRNR004692"/>
    </source>
</evidence>
<dbReference type="GO" id="GO:0019146">
    <property type="term" value="F:arabinose-5-phosphate isomerase activity"/>
    <property type="evidence" value="ECO:0007669"/>
    <property type="project" value="UniProtKB-ARBA"/>
</dbReference>
<dbReference type="CDD" id="cd05014">
    <property type="entry name" value="SIS_Kpsf"/>
    <property type="match status" value="1"/>
</dbReference>
<keyword evidence="2" id="KW-0677">Repeat</keyword>
<name>A0A7V3E798_9BACT</name>
<accession>A0A7V3E798</accession>
<evidence type="ECO:0000256" key="1">
    <source>
        <dbReference type="ARBA" id="ARBA00008165"/>
    </source>
</evidence>
<dbReference type="GO" id="GO:1901135">
    <property type="term" value="P:carbohydrate derivative metabolic process"/>
    <property type="evidence" value="ECO:0007669"/>
    <property type="project" value="InterPro"/>
</dbReference>
<dbReference type="GO" id="GO:0005975">
    <property type="term" value="P:carbohydrate metabolic process"/>
    <property type="evidence" value="ECO:0007669"/>
    <property type="project" value="InterPro"/>
</dbReference>
<dbReference type="EMBL" id="DSUJ01000008">
    <property type="protein sequence ID" value="HFI90994.1"/>
    <property type="molecule type" value="Genomic_DNA"/>
</dbReference>
<feature type="site" description="Catalytically relevant" evidence="6">
    <location>
        <position position="53"/>
    </location>
</feature>
<keyword evidence="5" id="KW-0479">Metal-binding</keyword>
<feature type="domain" description="CBS" evidence="8">
    <location>
        <begin position="204"/>
        <end position="262"/>
    </location>
</feature>
<dbReference type="PANTHER" id="PTHR42745">
    <property type="match status" value="1"/>
</dbReference>
<dbReference type="InterPro" id="IPR046348">
    <property type="entry name" value="SIS_dom_sf"/>
</dbReference>
<dbReference type="InterPro" id="IPR000644">
    <property type="entry name" value="CBS_dom"/>
</dbReference>
<evidence type="ECO:0000313" key="10">
    <source>
        <dbReference type="EMBL" id="HFI90994.1"/>
    </source>
</evidence>
<dbReference type="GO" id="GO:0097367">
    <property type="term" value="F:carbohydrate derivative binding"/>
    <property type="evidence" value="ECO:0007669"/>
    <property type="project" value="InterPro"/>
</dbReference>
<organism evidence="10">
    <name type="scientific">Ignavibacterium album</name>
    <dbReference type="NCBI Taxonomy" id="591197"/>
    <lineage>
        <taxon>Bacteria</taxon>
        <taxon>Pseudomonadati</taxon>
        <taxon>Ignavibacteriota</taxon>
        <taxon>Ignavibacteria</taxon>
        <taxon>Ignavibacteriales</taxon>
        <taxon>Ignavibacteriaceae</taxon>
        <taxon>Ignavibacterium</taxon>
    </lineage>
</organism>
<dbReference type="Gene3D" id="3.40.50.10490">
    <property type="entry name" value="Glucose-6-phosphate isomerase like protein, domain 1"/>
    <property type="match status" value="1"/>
</dbReference>
<proteinExistence type="inferred from homology"/>
<dbReference type="PROSITE" id="PS51371">
    <property type="entry name" value="CBS"/>
    <property type="match status" value="2"/>
</dbReference>
<dbReference type="FunFam" id="3.40.50.10490:FF:000011">
    <property type="entry name" value="Arabinose 5-phosphate isomerase"/>
    <property type="match status" value="1"/>
</dbReference>
<feature type="domain" description="CBS" evidence="8">
    <location>
        <begin position="271"/>
        <end position="325"/>
    </location>
</feature>
<dbReference type="GO" id="GO:0046872">
    <property type="term" value="F:metal ion binding"/>
    <property type="evidence" value="ECO:0007669"/>
    <property type="project" value="UniProtKB-KW"/>
</dbReference>
<feature type="domain" description="SIS" evidence="9">
    <location>
        <begin position="35"/>
        <end position="178"/>
    </location>
</feature>
<feature type="site" description="Catalytically relevant" evidence="6">
    <location>
        <position position="105"/>
    </location>
</feature>
<evidence type="ECO:0000256" key="2">
    <source>
        <dbReference type="ARBA" id="ARBA00022737"/>
    </source>
</evidence>
<protein>
    <submittedName>
        <fullName evidence="10">KpsF/GutQ family sugar-phosphate isomerase</fullName>
    </submittedName>
</protein>
<evidence type="ECO:0000259" key="8">
    <source>
        <dbReference type="PROSITE" id="PS51371"/>
    </source>
</evidence>
<feature type="site" description="Catalytically relevant" evidence="6">
    <location>
        <position position="187"/>
    </location>
</feature>
<evidence type="ECO:0000259" key="9">
    <source>
        <dbReference type="PROSITE" id="PS51464"/>
    </source>
</evidence>
<evidence type="ECO:0000256" key="6">
    <source>
        <dbReference type="PIRSR" id="PIRSR004692-3"/>
    </source>
</evidence>
<comment type="caution">
    <text evidence="10">The sequence shown here is derived from an EMBL/GenBank/DDBJ whole genome shotgun (WGS) entry which is preliminary data.</text>
</comment>
<dbReference type="Pfam" id="PF00571">
    <property type="entry name" value="CBS"/>
    <property type="match status" value="2"/>
</dbReference>
<dbReference type="Pfam" id="PF01380">
    <property type="entry name" value="SIS"/>
    <property type="match status" value="1"/>
</dbReference>
<reference evidence="10" key="1">
    <citation type="journal article" date="2020" name="mSystems">
        <title>Genome- and Community-Level Interaction Insights into Carbon Utilization and Element Cycling Functions of Hydrothermarchaeota in Hydrothermal Sediment.</title>
        <authorList>
            <person name="Zhou Z."/>
            <person name="Liu Y."/>
            <person name="Xu W."/>
            <person name="Pan J."/>
            <person name="Luo Z.H."/>
            <person name="Li M."/>
        </authorList>
    </citation>
    <scope>NUCLEOTIDE SEQUENCE [LARGE SCALE GENOMIC DNA]</scope>
    <source>
        <strain evidence="10">SpSt-479</strain>
    </source>
</reference>
<dbReference type="AlphaFoldDB" id="A0A7V3E798"/>
<feature type="site" description="Catalytically relevant" evidence="6">
    <location>
        <position position="146"/>
    </location>
</feature>
<keyword evidence="5" id="KW-0862">Zinc</keyword>
<dbReference type="InterPro" id="IPR046342">
    <property type="entry name" value="CBS_dom_sf"/>
</dbReference>
<comment type="similarity">
    <text evidence="1 4">Belongs to the SIS family. GutQ/KpsF subfamily.</text>
</comment>
<dbReference type="CDD" id="cd04604">
    <property type="entry name" value="CBS_pair_SIS_assoc"/>
    <property type="match status" value="1"/>
</dbReference>
<evidence type="ECO:0000256" key="7">
    <source>
        <dbReference type="PROSITE-ProRule" id="PRU00703"/>
    </source>
</evidence>
<dbReference type="PIRSF" id="PIRSF004692">
    <property type="entry name" value="KdsD_KpsF"/>
    <property type="match status" value="1"/>
</dbReference>
<dbReference type="SUPFAM" id="SSF53697">
    <property type="entry name" value="SIS domain"/>
    <property type="match status" value="1"/>
</dbReference>
<keyword evidence="10" id="KW-0413">Isomerase</keyword>
<dbReference type="Gene3D" id="3.10.580.10">
    <property type="entry name" value="CBS-domain"/>
    <property type="match status" value="1"/>
</dbReference>
<dbReference type="InterPro" id="IPR001347">
    <property type="entry name" value="SIS_dom"/>
</dbReference>
<dbReference type="InterPro" id="IPR050986">
    <property type="entry name" value="GutQ/KpsF_isomerases"/>
</dbReference>
<feature type="binding site" evidence="5">
    <location>
        <position position="76"/>
    </location>
    <ligand>
        <name>Zn(2+)</name>
        <dbReference type="ChEBI" id="CHEBI:29105"/>
    </ligand>
</feature>
<dbReference type="NCBIfam" id="TIGR00393">
    <property type="entry name" value="kpsF"/>
    <property type="match status" value="1"/>
</dbReference>
<sequence length="325" mass="35839">MNSEEIIFRGKEVIRIESEAVANLANGIDEQFVEAVETMYKCKGRVVLTGMGKSGLIARKIVATLNSTGTASIYLHPTDALHGDLGMVRSEDVVILISKSGESEEIINLIPMFKRLGVKLIAMCGNRNSRLARECDIYISIAVKEEACPYDLAPTASTTATLAMGDALSVALLHKRNFTQEDFAMLHPGGSLGKRLSLKIKEIMIRGERVPKVTENTSLKDVIIEITSKRLGTTSVVNEDGILTGIITDGDLRRLLEKTMEIKNLRAVDVMTKNPKVIKQEYLASFALQQMENYKITSLIVIDDFNKPIGIVHLHDLINLGLQSR</sequence>
<gene>
    <name evidence="10" type="ORF">ENS31_05595</name>
</gene>
<dbReference type="SMART" id="SM00116">
    <property type="entry name" value="CBS"/>
    <property type="match status" value="2"/>
</dbReference>
<dbReference type="InterPro" id="IPR004800">
    <property type="entry name" value="KdsD/KpsF-type"/>
</dbReference>
<evidence type="ECO:0000256" key="5">
    <source>
        <dbReference type="PIRSR" id="PIRSR004692-2"/>
    </source>
</evidence>
<dbReference type="PANTHER" id="PTHR42745:SF1">
    <property type="entry name" value="ARABINOSE 5-PHOSPHATE ISOMERASE KDSD"/>
    <property type="match status" value="1"/>
</dbReference>
<keyword evidence="3 7" id="KW-0129">CBS domain</keyword>
<dbReference type="PROSITE" id="PS51464">
    <property type="entry name" value="SIS"/>
    <property type="match status" value="1"/>
</dbReference>